<name>A0AAF0YB93_9TREE</name>
<dbReference type="InterPro" id="IPR001810">
    <property type="entry name" value="F-box_dom"/>
</dbReference>
<dbReference type="AlphaFoldDB" id="A0AAF0YB93"/>
<proteinExistence type="predicted"/>
<dbReference type="EMBL" id="CP086717">
    <property type="protein sequence ID" value="WOO82832.1"/>
    <property type="molecule type" value="Genomic_DNA"/>
</dbReference>
<dbReference type="Gene3D" id="3.80.10.10">
    <property type="entry name" value="Ribonuclease Inhibitor"/>
    <property type="match status" value="1"/>
</dbReference>
<dbReference type="InterPro" id="IPR006553">
    <property type="entry name" value="Leu-rich_rpt_Cys-con_subtyp"/>
</dbReference>
<evidence type="ECO:0000313" key="4">
    <source>
        <dbReference type="Proteomes" id="UP000827549"/>
    </source>
</evidence>
<accession>A0AAF0YB93</accession>
<dbReference type="Pfam" id="PF12937">
    <property type="entry name" value="F-box-like"/>
    <property type="match status" value="1"/>
</dbReference>
<dbReference type="SMART" id="SM00367">
    <property type="entry name" value="LRR_CC"/>
    <property type="match status" value="2"/>
</dbReference>
<sequence>MSEQDAERHSHDPTPRPWFNRQDEVSTPGGVGSSASTPLHPSSFFRKLRGRLRSSSESSASVSDSGILEDDRDVMGNQDVSVWPRQRSSPSPRQAGMASLLPAELLIHIMRYLPANGDLLSAMQVSRSWCLAGYPLLWQKPALNNVEGFASFVRVLSSPKTLLPYTDIIKRLSIAGFAREVNDDLFRGIAVCKRLERLTLAGAVHLTPKALNDVFRELKELIAIDVSGVTDVDDEVTQGIAANCPKTQGLNLTDCKQLTDEGVLAIAGSMKNLRRVRRERFPP</sequence>
<feature type="region of interest" description="Disordered" evidence="1">
    <location>
        <begin position="1"/>
        <end position="71"/>
    </location>
</feature>
<evidence type="ECO:0000256" key="1">
    <source>
        <dbReference type="SAM" id="MobiDB-lite"/>
    </source>
</evidence>
<organism evidence="3 4">
    <name type="scientific">Vanrija pseudolonga</name>
    <dbReference type="NCBI Taxonomy" id="143232"/>
    <lineage>
        <taxon>Eukaryota</taxon>
        <taxon>Fungi</taxon>
        <taxon>Dikarya</taxon>
        <taxon>Basidiomycota</taxon>
        <taxon>Agaricomycotina</taxon>
        <taxon>Tremellomycetes</taxon>
        <taxon>Trichosporonales</taxon>
        <taxon>Trichosporonaceae</taxon>
        <taxon>Vanrija</taxon>
    </lineage>
</organism>
<feature type="compositionally biased region" description="Low complexity" evidence="1">
    <location>
        <begin position="53"/>
        <end position="65"/>
    </location>
</feature>
<feature type="domain" description="F-box" evidence="2">
    <location>
        <begin position="100"/>
        <end position="142"/>
    </location>
</feature>
<reference evidence="3" key="1">
    <citation type="submission" date="2023-10" db="EMBL/GenBank/DDBJ databases">
        <authorList>
            <person name="Noh H."/>
        </authorList>
    </citation>
    <scope>NUCLEOTIDE SEQUENCE</scope>
    <source>
        <strain evidence="3">DUCC4014</strain>
    </source>
</reference>
<dbReference type="GeneID" id="87809542"/>
<dbReference type="InterPro" id="IPR032675">
    <property type="entry name" value="LRR_dom_sf"/>
</dbReference>
<dbReference type="RefSeq" id="XP_062628864.1">
    <property type="nucleotide sequence ID" value="XM_062772880.1"/>
</dbReference>
<evidence type="ECO:0000313" key="3">
    <source>
        <dbReference type="EMBL" id="WOO82832.1"/>
    </source>
</evidence>
<keyword evidence="4" id="KW-1185">Reference proteome</keyword>
<evidence type="ECO:0000259" key="2">
    <source>
        <dbReference type="Pfam" id="PF12937"/>
    </source>
</evidence>
<dbReference type="Proteomes" id="UP000827549">
    <property type="component" value="Chromosome 4"/>
</dbReference>
<feature type="compositionally biased region" description="Basic and acidic residues" evidence="1">
    <location>
        <begin position="1"/>
        <end position="14"/>
    </location>
</feature>
<gene>
    <name evidence="3" type="primary">grrA</name>
    <name evidence="3" type="ORF">LOC62_04G006317</name>
</gene>
<protein>
    <submittedName>
        <fullName evidence="3">SCF E3 ubiquitin ligase complex F-box protein grrA</fullName>
    </submittedName>
</protein>
<dbReference type="SUPFAM" id="SSF81383">
    <property type="entry name" value="F-box domain"/>
    <property type="match status" value="1"/>
</dbReference>
<dbReference type="SUPFAM" id="SSF52047">
    <property type="entry name" value="RNI-like"/>
    <property type="match status" value="1"/>
</dbReference>
<dbReference type="InterPro" id="IPR036047">
    <property type="entry name" value="F-box-like_dom_sf"/>
</dbReference>